<evidence type="ECO:0000313" key="1">
    <source>
        <dbReference type="EMBL" id="KAK9043017.1"/>
    </source>
</evidence>
<evidence type="ECO:0000313" key="2">
    <source>
        <dbReference type="Proteomes" id="UP001396334"/>
    </source>
</evidence>
<proteinExistence type="predicted"/>
<protein>
    <submittedName>
        <fullName evidence="1">Uncharacterized protein</fullName>
    </submittedName>
</protein>
<dbReference type="EMBL" id="JBBPBN010000003">
    <property type="protein sequence ID" value="KAK9043017.1"/>
    <property type="molecule type" value="Genomic_DNA"/>
</dbReference>
<comment type="caution">
    <text evidence="1">The sequence shown here is derived from an EMBL/GenBank/DDBJ whole genome shotgun (WGS) entry which is preliminary data.</text>
</comment>
<organism evidence="1 2">
    <name type="scientific">Hibiscus sabdariffa</name>
    <name type="common">roselle</name>
    <dbReference type="NCBI Taxonomy" id="183260"/>
    <lineage>
        <taxon>Eukaryota</taxon>
        <taxon>Viridiplantae</taxon>
        <taxon>Streptophyta</taxon>
        <taxon>Embryophyta</taxon>
        <taxon>Tracheophyta</taxon>
        <taxon>Spermatophyta</taxon>
        <taxon>Magnoliopsida</taxon>
        <taxon>eudicotyledons</taxon>
        <taxon>Gunneridae</taxon>
        <taxon>Pentapetalae</taxon>
        <taxon>rosids</taxon>
        <taxon>malvids</taxon>
        <taxon>Malvales</taxon>
        <taxon>Malvaceae</taxon>
        <taxon>Malvoideae</taxon>
        <taxon>Hibiscus</taxon>
    </lineage>
</organism>
<sequence length="254" mass="27838">MLGMDFSIKRARIFINSLYFIEESVSLSCNGSCFTIKIREFNEDGWTSSVVDGFCIKNGDSINSLVKMDGPGRCSPVGSSSSSSTISKSIQFWNVEGFVYSRVGGGVVNESVLEPSNVLMKEYSLGGCSFYKEGLTEVDLVLGRDKNYDARDRSCSTCWGAAPIYSLDRNGVHSSGNVVGMSERDSVVSRSLGVPYKNFEEACEMVSLKETIISDCEMVPCSKKLSWEVSVDLANGNLEAVDRNEEQSLLFSEL</sequence>
<keyword evidence="2" id="KW-1185">Reference proteome</keyword>
<reference evidence="1 2" key="1">
    <citation type="journal article" date="2024" name="G3 (Bethesda)">
        <title>Genome assembly of Hibiscus sabdariffa L. provides insights into metabolisms of medicinal natural products.</title>
        <authorList>
            <person name="Kim T."/>
        </authorList>
    </citation>
    <scope>NUCLEOTIDE SEQUENCE [LARGE SCALE GENOMIC DNA]</scope>
    <source>
        <strain evidence="1">TK-2024</strain>
        <tissue evidence="1">Old leaves</tissue>
    </source>
</reference>
<name>A0ABR2TZX7_9ROSI</name>
<accession>A0ABR2TZX7</accession>
<gene>
    <name evidence="1" type="ORF">V6N11_071368</name>
</gene>
<dbReference type="Proteomes" id="UP001396334">
    <property type="component" value="Unassembled WGS sequence"/>
</dbReference>